<organism evidence="2 3">
    <name type="scientific">Pedobacter fastidiosus</name>
    <dbReference type="NCBI Taxonomy" id="2765361"/>
    <lineage>
        <taxon>Bacteria</taxon>
        <taxon>Pseudomonadati</taxon>
        <taxon>Bacteroidota</taxon>
        <taxon>Sphingobacteriia</taxon>
        <taxon>Sphingobacteriales</taxon>
        <taxon>Sphingobacteriaceae</taxon>
        <taxon>Pedobacter</taxon>
    </lineage>
</organism>
<comment type="caution">
    <text evidence="2">The sequence shown here is derived from an EMBL/GenBank/DDBJ whole genome shotgun (WGS) entry which is preliminary data.</text>
</comment>
<dbReference type="Proteomes" id="UP000652755">
    <property type="component" value="Unassembled WGS sequence"/>
</dbReference>
<keyword evidence="3" id="KW-1185">Reference proteome</keyword>
<feature type="compositionally biased region" description="Basic and acidic residues" evidence="1">
    <location>
        <begin position="1"/>
        <end position="16"/>
    </location>
</feature>
<evidence type="ECO:0000313" key="3">
    <source>
        <dbReference type="Proteomes" id="UP000652755"/>
    </source>
</evidence>
<feature type="region of interest" description="Disordered" evidence="1">
    <location>
        <begin position="1"/>
        <end position="65"/>
    </location>
</feature>
<accession>A0ABR7KPM4</accession>
<name>A0ABR7KPM4_9SPHI</name>
<evidence type="ECO:0000256" key="1">
    <source>
        <dbReference type="SAM" id="MobiDB-lite"/>
    </source>
</evidence>
<dbReference type="EMBL" id="JACRYL010000004">
    <property type="protein sequence ID" value="MBC6110039.1"/>
    <property type="molecule type" value="Genomic_DNA"/>
</dbReference>
<dbReference type="RefSeq" id="WP_187070514.1">
    <property type="nucleotide sequence ID" value="NZ_JACRYL010000004.1"/>
</dbReference>
<feature type="compositionally biased region" description="Basic and acidic residues" evidence="1">
    <location>
        <begin position="51"/>
        <end position="65"/>
    </location>
</feature>
<gene>
    <name evidence="2" type="ORF">H7U22_06365</name>
</gene>
<proteinExistence type="predicted"/>
<evidence type="ECO:0000313" key="2">
    <source>
        <dbReference type="EMBL" id="MBC6110039.1"/>
    </source>
</evidence>
<sequence>MKNQENKNIEKRDESNTKTSGTSKEKATFDQNGKGASDKFGKAGTTPNESGDEHGVGTAKKENDK</sequence>
<protein>
    <submittedName>
        <fullName evidence="2">Uncharacterized protein</fullName>
    </submittedName>
</protein>
<reference evidence="2 3" key="1">
    <citation type="submission" date="2020-08" db="EMBL/GenBank/DDBJ databases">
        <authorList>
            <person name="Sun Q."/>
            <person name="Inoue M."/>
        </authorList>
    </citation>
    <scope>NUCLEOTIDE SEQUENCE [LARGE SCALE GENOMIC DNA]</scope>
    <source>
        <strain evidence="2 3">CCM 8938</strain>
    </source>
</reference>